<evidence type="ECO:0000256" key="3">
    <source>
        <dbReference type="ARBA" id="ARBA00022692"/>
    </source>
</evidence>
<dbReference type="GO" id="GO:0015171">
    <property type="term" value="F:amino acid transmembrane transporter activity"/>
    <property type="evidence" value="ECO:0007669"/>
    <property type="project" value="TreeGrafter"/>
</dbReference>
<feature type="transmembrane region" description="Helical" evidence="6">
    <location>
        <begin position="141"/>
        <end position="162"/>
    </location>
</feature>
<dbReference type="RefSeq" id="WP_213171652.1">
    <property type="nucleotide sequence ID" value="NZ_CP070496.1"/>
</dbReference>
<evidence type="ECO:0000256" key="2">
    <source>
        <dbReference type="ARBA" id="ARBA00022475"/>
    </source>
</evidence>
<feature type="transmembrane region" description="Helical" evidence="6">
    <location>
        <begin position="182"/>
        <end position="202"/>
    </location>
</feature>
<dbReference type="Proteomes" id="UP000662939">
    <property type="component" value="Chromosome"/>
</dbReference>
<evidence type="ECO:0000313" key="8">
    <source>
        <dbReference type="Proteomes" id="UP000662939"/>
    </source>
</evidence>
<evidence type="ECO:0000256" key="1">
    <source>
        <dbReference type="ARBA" id="ARBA00004651"/>
    </source>
</evidence>
<dbReference type="KEGG" id="nav:JQS30_01540"/>
<keyword evidence="8" id="KW-1185">Reference proteome</keyword>
<evidence type="ECO:0000313" key="7">
    <source>
        <dbReference type="EMBL" id="QSB05640.1"/>
    </source>
</evidence>
<evidence type="ECO:0000256" key="4">
    <source>
        <dbReference type="ARBA" id="ARBA00022989"/>
    </source>
</evidence>
<evidence type="ECO:0000256" key="5">
    <source>
        <dbReference type="ARBA" id="ARBA00023136"/>
    </source>
</evidence>
<gene>
    <name evidence="7" type="ORF">JQS30_01540</name>
</gene>
<sequence length="206" mass="21438">MELLTLVGVAIPFVLSPGASFALTLSHAASGLRLAWLYVMAGTAGGTFVMAFLVGATGLGEALTANLLGRSMLEVTGGAVLICFGLILLRKGFGRDTEVADAPDTSRLVRWSFVTVVANPKALSLYLVVVPSLASPQLRGLTLLLAFAAIHMGLHTLWLFLVNWGAIGVPGLVGSVRAQRCAYAASGLMMMGWGLYMAAPVANMAS</sequence>
<evidence type="ECO:0000256" key="6">
    <source>
        <dbReference type="SAM" id="Phobius"/>
    </source>
</evidence>
<proteinExistence type="predicted"/>
<dbReference type="InterPro" id="IPR001123">
    <property type="entry name" value="LeuE-type"/>
</dbReference>
<dbReference type="Pfam" id="PF01810">
    <property type="entry name" value="LysE"/>
    <property type="match status" value="1"/>
</dbReference>
<name>A0A895XTR3_9ACTN</name>
<feature type="transmembrane region" description="Helical" evidence="6">
    <location>
        <begin position="38"/>
        <end position="59"/>
    </location>
</feature>
<dbReference type="EMBL" id="CP070496">
    <property type="protein sequence ID" value="QSB05640.1"/>
    <property type="molecule type" value="Genomic_DNA"/>
</dbReference>
<keyword evidence="4 6" id="KW-1133">Transmembrane helix</keyword>
<comment type="subcellular location">
    <subcellularLocation>
        <location evidence="1">Cell membrane</location>
        <topology evidence="1">Multi-pass membrane protein</topology>
    </subcellularLocation>
</comment>
<feature type="transmembrane region" description="Helical" evidence="6">
    <location>
        <begin position="71"/>
        <end position="89"/>
    </location>
</feature>
<keyword evidence="3 6" id="KW-0812">Transmembrane</keyword>
<dbReference type="GO" id="GO:0005886">
    <property type="term" value="C:plasma membrane"/>
    <property type="evidence" value="ECO:0007669"/>
    <property type="project" value="UniProtKB-SubCell"/>
</dbReference>
<dbReference type="PANTHER" id="PTHR30086:SF20">
    <property type="entry name" value="ARGININE EXPORTER PROTEIN ARGO-RELATED"/>
    <property type="match status" value="1"/>
</dbReference>
<accession>A0A895XTR3</accession>
<protein>
    <submittedName>
        <fullName evidence="7">LysE family transporter</fullName>
    </submittedName>
</protein>
<organism evidence="7 8">
    <name type="scientific">Natronoglycomyces albus</name>
    <dbReference type="NCBI Taxonomy" id="2811108"/>
    <lineage>
        <taxon>Bacteria</taxon>
        <taxon>Bacillati</taxon>
        <taxon>Actinomycetota</taxon>
        <taxon>Actinomycetes</taxon>
        <taxon>Glycomycetales</taxon>
        <taxon>Glycomycetaceae</taxon>
        <taxon>Natronoglycomyces</taxon>
    </lineage>
</organism>
<dbReference type="PANTHER" id="PTHR30086">
    <property type="entry name" value="ARGININE EXPORTER PROTEIN ARGO"/>
    <property type="match status" value="1"/>
</dbReference>
<dbReference type="AlphaFoldDB" id="A0A895XTR3"/>
<keyword evidence="5 6" id="KW-0472">Membrane</keyword>
<reference evidence="7" key="1">
    <citation type="submission" date="2021-02" db="EMBL/GenBank/DDBJ databases">
        <title>Natronoglycomyces albus gen. nov., sp. nov, a haloalkaliphilic actinobacterium from a soda solonchak soil.</title>
        <authorList>
            <person name="Sorokin D.Y."/>
            <person name="Khijniak T.V."/>
            <person name="Zakharycheva A.P."/>
            <person name="Boueva O.V."/>
            <person name="Ariskina E.V."/>
            <person name="Hahnke R.L."/>
            <person name="Bunk B."/>
            <person name="Sproer C."/>
            <person name="Schumann P."/>
            <person name="Evtushenko L.I."/>
            <person name="Kublanov I.V."/>
        </authorList>
    </citation>
    <scope>NUCLEOTIDE SEQUENCE</scope>
    <source>
        <strain evidence="7">DSM 106290</strain>
    </source>
</reference>
<keyword evidence="2" id="KW-1003">Cell membrane</keyword>
<feature type="transmembrane region" description="Helical" evidence="6">
    <location>
        <begin position="109"/>
        <end position="129"/>
    </location>
</feature>